<protein>
    <submittedName>
        <fullName evidence="1">Uncharacterized protein</fullName>
    </submittedName>
</protein>
<accession>A0A4C1V2D0</accession>
<sequence length="101" mass="10838">MVSQPGERGTVSQNSIGIATGSGIANREMALKVLNPGYTRLPRNPSHTVRFTSDELPKYKSFVNLPFWWLCLGVGGDVNLQNATSAMIESAADGLSTDRAV</sequence>
<dbReference type="AlphaFoldDB" id="A0A4C1V2D0"/>
<dbReference type="EMBL" id="BGZK01000263">
    <property type="protein sequence ID" value="GBP32669.1"/>
    <property type="molecule type" value="Genomic_DNA"/>
</dbReference>
<dbReference type="OrthoDB" id="9901850at2759"/>
<keyword evidence="2" id="KW-1185">Reference proteome</keyword>
<proteinExistence type="predicted"/>
<comment type="caution">
    <text evidence="1">The sequence shown here is derived from an EMBL/GenBank/DDBJ whole genome shotgun (WGS) entry which is preliminary data.</text>
</comment>
<evidence type="ECO:0000313" key="2">
    <source>
        <dbReference type="Proteomes" id="UP000299102"/>
    </source>
</evidence>
<evidence type="ECO:0000313" key="1">
    <source>
        <dbReference type="EMBL" id="GBP32669.1"/>
    </source>
</evidence>
<reference evidence="1 2" key="1">
    <citation type="journal article" date="2019" name="Commun. Biol.">
        <title>The bagworm genome reveals a unique fibroin gene that provides high tensile strength.</title>
        <authorList>
            <person name="Kono N."/>
            <person name="Nakamura H."/>
            <person name="Ohtoshi R."/>
            <person name="Tomita M."/>
            <person name="Numata K."/>
            <person name="Arakawa K."/>
        </authorList>
    </citation>
    <scope>NUCLEOTIDE SEQUENCE [LARGE SCALE GENOMIC DNA]</scope>
</reference>
<dbReference type="Proteomes" id="UP000299102">
    <property type="component" value="Unassembled WGS sequence"/>
</dbReference>
<name>A0A4C1V2D0_EUMVA</name>
<organism evidence="1 2">
    <name type="scientific">Eumeta variegata</name>
    <name type="common">Bagworm moth</name>
    <name type="synonym">Eumeta japonica</name>
    <dbReference type="NCBI Taxonomy" id="151549"/>
    <lineage>
        <taxon>Eukaryota</taxon>
        <taxon>Metazoa</taxon>
        <taxon>Ecdysozoa</taxon>
        <taxon>Arthropoda</taxon>
        <taxon>Hexapoda</taxon>
        <taxon>Insecta</taxon>
        <taxon>Pterygota</taxon>
        <taxon>Neoptera</taxon>
        <taxon>Endopterygota</taxon>
        <taxon>Lepidoptera</taxon>
        <taxon>Glossata</taxon>
        <taxon>Ditrysia</taxon>
        <taxon>Tineoidea</taxon>
        <taxon>Psychidae</taxon>
        <taxon>Oiketicinae</taxon>
        <taxon>Eumeta</taxon>
    </lineage>
</organism>
<gene>
    <name evidence="1" type="ORF">EVAR_16831_1</name>
</gene>